<dbReference type="EMBL" id="PQXJ01000058">
    <property type="protein sequence ID" value="TGO66593.1"/>
    <property type="molecule type" value="Genomic_DNA"/>
</dbReference>
<name>A0A4Z1JBP2_9HELO</name>
<dbReference type="Pfam" id="PF21762">
    <property type="entry name" value="DEDDh_C"/>
    <property type="match status" value="1"/>
</dbReference>
<dbReference type="SUPFAM" id="SSF53098">
    <property type="entry name" value="Ribonuclease H-like"/>
    <property type="match status" value="1"/>
</dbReference>
<dbReference type="OrthoDB" id="5953249at2759"/>
<dbReference type="InterPro" id="IPR012337">
    <property type="entry name" value="RNaseH-like_sf"/>
</dbReference>
<feature type="domain" description="Gfd2/YDR514C-like C-terminal" evidence="1">
    <location>
        <begin position="2"/>
        <end position="175"/>
    </location>
</feature>
<keyword evidence="3" id="KW-1185">Reference proteome</keyword>
<gene>
    <name evidence="2" type="ORF">BOTNAR_0058g00290</name>
</gene>
<organism evidence="2 3">
    <name type="scientific">Botryotinia narcissicola</name>
    <dbReference type="NCBI Taxonomy" id="278944"/>
    <lineage>
        <taxon>Eukaryota</taxon>
        <taxon>Fungi</taxon>
        <taxon>Dikarya</taxon>
        <taxon>Ascomycota</taxon>
        <taxon>Pezizomycotina</taxon>
        <taxon>Leotiomycetes</taxon>
        <taxon>Helotiales</taxon>
        <taxon>Sclerotiniaceae</taxon>
        <taxon>Botryotinia</taxon>
    </lineage>
</organism>
<dbReference type="AlphaFoldDB" id="A0A4Z1JBP2"/>
<dbReference type="InterPro" id="IPR040151">
    <property type="entry name" value="Gfd2/YDR514C-like"/>
</dbReference>
<accession>A0A4Z1JBP2</accession>
<dbReference type="GO" id="GO:0005634">
    <property type="term" value="C:nucleus"/>
    <property type="evidence" value="ECO:0007669"/>
    <property type="project" value="TreeGrafter"/>
</dbReference>
<dbReference type="STRING" id="278944.A0A4Z1JBP2"/>
<reference evidence="2 3" key="1">
    <citation type="submission" date="2017-12" db="EMBL/GenBank/DDBJ databases">
        <title>Comparative genomics of Botrytis spp.</title>
        <authorList>
            <person name="Valero-Jimenez C.A."/>
            <person name="Tapia P."/>
            <person name="Veloso J."/>
            <person name="Silva-Moreno E."/>
            <person name="Staats M."/>
            <person name="Valdes J.H."/>
            <person name="Van Kan J.A.L."/>
        </authorList>
    </citation>
    <scope>NUCLEOTIDE SEQUENCE [LARGE SCALE GENOMIC DNA]</scope>
    <source>
        <strain evidence="2 3">MUCL2120</strain>
    </source>
</reference>
<dbReference type="InterPro" id="IPR048519">
    <property type="entry name" value="Gfd2/YDR514C-like_C"/>
</dbReference>
<dbReference type="Proteomes" id="UP000297452">
    <property type="component" value="Unassembled WGS sequence"/>
</dbReference>
<dbReference type="PANTHER" id="PTHR28083">
    <property type="entry name" value="GOOD FOR FULL DBP5 ACTIVITY PROTEIN 2"/>
    <property type="match status" value="1"/>
</dbReference>
<protein>
    <recommendedName>
        <fullName evidence="1">Gfd2/YDR514C-like C-terminal domain-containing protein</fullName>
    </recommendedName>
</protein>
<comment type="caution">
    <text evidence="2">The sequence shown here is derived from an EMBL/GenBank/DDBJ whole genome shotgun (WGS) entry which is preliminary data.</text>
</comment>
<sequence>MDLEMSKDQTQLNEIGICTLDTRDLQDFKQKPTSDTRKLLSTYSFELHRCKAISKRFRYCEAEYMAENKVNDLLQRVLRTESLFPQSTETRQVILIANGIFHDLFNLRKMGLLPDLSDFANIIVVDTCDISRRLIKEETRARLWVIPKYFHIPYCYDSLHHGGNDANLTLKALIMLTLESCKNFNWSPEQNQNRALLLPVAREAAPLAEWQLRKTTKEATIAQKKAFRETRFNMWADNGDKDDDCSGFLLEL</sequence>
<evidence type="ECO:0000313" key="2">
    <source>
        <dbReference type="EMBL" id="TGO66593.1"/>
    </source>
</evidence>
<evidence type="ECO:0000313" key="3">
    <source>
        <dbReference type="Proteomes" id="UP000297452"/>
    </source>
</evidence>
<evidence type="ECO:0000259" key="1">
    <source>
        <dbReference type="Pfam" id="PF21762"/>
    </source>
</evidence>
<proteinExistence type="predicted"/>
<dbReference type="PANTHER" id="PTHR28083:SF1">
    <property type="entry name" value="GOOD FOR FULL DBP5 ACTIVITY PROTEIN 2"/>
    <property type="match status" value="1"/>
</dbReference>